<sequence length="83" mass="8992">MVNLTVRNIPDEVHRALRLRAAAHGRSAEAELRSIIAEAVLPPGRVELGSVLVEIGREVALGDDEVDALAARDRTPVRPMEFG</sequence>
<name>A0A366E5D1_9NOCA</name>
<feature type="domain" description="Antitoxin FitA-like ribbon-helix-helix" evidence="1">
    <location>
        <begin position="3"/>
        <end position="40"/>
    </location>
</feature>
<dbReference type="Gene3D" id="1.10.1220.10">
    <property type="entry name" value="Met repressor-like"/>
    <property type="match status" value="1"/>
</dbReference>
<reference evidence="2 3" key="1">
    <citation type="submission" date="2018-06" db="EMBL/GenBank/DDBJ databases">
        <title>Genomic Encyclopedia of Type Strains, Phase IV (KMG-IV): sequencing the most valuable type-strain genomes for metagenomic binning, comparative biology and taxonomic classification.</title>
        <authorList>
            <person name="Goeker M."/>
        </authorList>
    </citation>
    <scope>NUCLEOTIDE SEQUENCE [LARGE SCALE GENOMIC DNA]</scope>
    <source>
        <strain evidence="2 3">DSM 44599</strain>
    </source>
</reference>
<comment type="caution">
    <text evidence="2">The sequence shown here is derived from an EMBL/GenBank/DDBJ whole genome shotgun (WGS) entry which is preliminary data.</text>
</comment>
<protein>
    <submittedName>
        <fullName evidence="2">Plasmid stability protein</fullName>
    </submittedName>
</protein>
<dbReference type="InterPro" id="IPR013321">
    <property type="entry name" value="Arc_rbn_hlx_hlx"/>
</dbReference>
<evidence type="ECO:0000313" key="3">
    <source>
        <dbReference type="Proteomes" id="UP000252586"/>
    </source>
</evidence>
<evidence type="ECO:0000313" key="2">
    <source>
        <dbReference type="EMBL" id="RBO96608.1"/>
    </source>
</evidence>
<gene>
    <name evidence="2" type="ORF">DFR74_101624</name>
</gene>
<proteinExistence type="predicted"/>
<organism evidence="2 3">
    <name type="scientific">Nocardia puris</name>
    <dbReference type="NCBI Taxonomy" id="208602"/>
    <lineage>
        <taxon>Bacteria</taxon>
        <taxon>Bacillati</taxon>
        <taxon>Actinomycetota</taxon>
        <taxon>Actinomycetes</taxon>
        <taxon>Mycobacteriales</taxon>
        <taxon>Nocardiaceae</taxon>
        <taxon>Nocardia</taxon>
    </lineage>
</organism>
<accession>A0A366E5D1</accession>
<dbReference type="InterPro" id="IPR010985">
    <property type="entry name" value="Ribbon_hlx_hlx"/>
</dbReference>
<dbReference type="OrthoDB" id="2389872at2"/>
<dbReference type="AlphaFoldDB" id="A0A366E5D1"/>
<evidence type="ECO:0000259" key="1">
    <source>
        <dbReference type="Pfam" id="PF22513"/>
    </source>
</evidence>
<dbReference type="EMBL" id="QNRE01000001">
    <property type="protein sequence ID" value="RBO96608.1"/>
    <property type="molecule type" value="Genomic_DNA"/>
</dbReference>
<dbReference type="Pfam" id="PF22513">
    <property type="entry name" value="FitA-like_RHH"/>
    <property type="match status" value="1"/>
</dbReference>
<dbReference type="InterPro" id="IPR053853">
    <property type="entry name" value="FitA-like_RHH"/>
</dbReference>
<keyword evidence="3" id="KW-1185">Reference proteome</keyword>
<dbReference type="RefSeq" id="WP_067512917.1">
    <property type="nucleotide sequence ID" value="NZ_CP107943.1"/>
</dbReference>
<dbReference type="Proteomes" id="UP000252586">
    <property type="component" value="Unassembled WGS sequence"/>
</dbReference>
<dbReference type="GO" id="GO:0006355">
    <property type="term" value="P:regulation of DNA-templated transcription"/>
    <property type="evidence" value="ECO:0007669"/>
    <property type="project" value="InterPro"/>
</dbReference>
<dbReference type="STRING" id="1210090.GCA_001613185_05623"/>
<dbReference type="SUPFAM" id="SSF47598">
    <property type="entry name" value="Ribbon-helix-helix"/>
    <property type="match status" value="1"/>
</dbReference>